<dbReference type="PATRIC" id="fig|1703773.3.peg.1675"/>
<dbReference type="InterPro" id="IPR045018">
    <property type="entry name" value="Azg-like"/>
</dbReference>
<comment type="similarity">
    <text evidence="2 8">Belongs to the nucleobase:cation symporter-2 (NCS2) (TC 2.A.40) family. Azg-like subfamily.</text>
</comment>
<proteinExistence type="inferred from homology"/>
<dbReference type="Proteomes" id="UP000051035">
    <property type="component" value="Unassembled WGS sequence"/>
</dbReference>
<feature type="transmembrane region" description="Helical" evidence="9">
    <location>
        <begin position="171"/>
        <end position="189"/>
    </location>
</feature>
<name>A0A0S8JPJ4_UNCT6</name>
<keyword evidence="6 8" id="KW-1133">Transmembrane helix</keyword>
<sequence>MRVALDRYFGLSRQGTNIRTEAMAGLVTFMTMVYIVIVNPAILMAAGIPRGPSMVATILSAVFGTLLMGVYARRPFAIAPYMGENAFVAFTVVKLLGYSWQQALGAIFLSGIIFVVMTVAGLRAWLAKAIPMGLKYSFAAGIGLFLTFVGLNESGIVTLGIPGAPVHVGDIRSTEVLLAILGLFLMGILMTKRVRAAILIGILAITFLSIPLGVTKAPEGWVSAPPSLAPIFFKIDILGALTWGFLAVVLTIFIMDFVDTMGTLIGVSARAGFLDEDGNLPDIEKPMLADALATVFGALVGTTTSGTYIESAAGVEAGGRTGLTAVVVALLFLVCLFFAPLFTAIPGQATGPALIIVGMLMLSAVTKIKFEDFTELMPGFIVIVLMSFTYNIGIGIAAGFVVYPIFKLAAGRRADINPGLWPLSLLSLLFFIFYPY</sequence>
<evidence type="ECO:0000256" key="5">
    <source>
        <dbReference type="ARBA" id="ARBA00022692"/>
    </source>
</evidence>
<feature type="transmembrane region" description="Helical" evidence="9">
    <location>
        <begin position="78"/>
        <end position="97"/>
    </location>
</feature>
<evidence type="ECO:0000256" key="7">
    <source>
        <dbReference type="ARBA" id="ARBA00023136"/>
    </source>
</evidence>
<dbReference type="InterPro" id="IPR026033">
    <property type="entry name" value="Azg-like_bact_archaea"/>
</dbReference>
<feature type="transmembrane region" description="Helical" evidence="9">
    <location>
        <begin position="133"/>
        <end position="151"/>
    </location>
</feature>
<feature type="transmembrane region" description="Helical" evidence="9">
    <location>
        <begin position="196"/>
        <end position="217"/>
    </location>
</feature>
<evidence type="ECO:0000256" key="1">
    <source>
        <dbReference type="ARBA" id="ARBA00004651"/>
    </source>
</evidence>
<comment type="subcellular location">
    <subcellularLocation>
        <location evidence="1 8">Cell membrane</location>
        <topology evidence="1 8">Multi-pass membrane protein</topology>
    </subcellularLocation>
</comment>
<keyword evidence="4 8" id="KW-1003">Cell membrane</keyword>
<evidence type="ECO:0000313" key="11">
    <source>
        <dbReference type="Proteomes" id="UP000051035"/>
    </source>
</evidence>
<dbReference type="PANTHER" id="PTHR43337:SF1">
    <property type="entry name" value="XANTHINE_URACIL PERMEASE C887.17-RELATED"/>
    <property type="match status" value="1"/>
</dbReference>
<dbReference type="EMBL" id="LJVA01000004">
    <property type="protein sequence ID" value="KPL11456.1"/>
    <property type="molecule type" value="Genomic_DNA"/>
</dbReference>
<evidence type="ECO:0000256" key="6">
    <source>
        <dbReference type="ARBA" id="ARBA00022989"/>
    </source>
</evidence>
<dbReference type="GO" id="GO:0005345">
    <property type="term" value="F:purine nucleobase transmembrane transporter activity"/>
    <property type="evidence" value="ECO:0007669"/>
    <property type="project" value="TreeGrafter"/>
</dbReference>
<evidence type="ECO:0000256" key="8">
    <source>
        <dbReference type="PIRNR" id="PIRNR005353"/>
    </source>
</evidence>
<feature type="transmembrane region" description="Helical" evidence="9">
    <location>
        <begin position="237"/>
        <end position="258"/>
    </location>
</feature>
<feature type="transmembrane region" description="Helical" evidence="9">
    <location>
        <begin position="103"/>
        <end position="126"/>
    </location>
</feature>
<keyword evidence="7 8" id="KW-0472">Membrane</keyword>
<comment type="caution">
    <text evidence="10">The sequence shown here is derived from an EMBL/GenBank/DDBJ whole genome shotgun (WGS) entry which is preliminary data.</text>
</comment>
<keyword evidence="3 8" id="KW-0813">Transport</keyword>
<feature type="transmembrane region" description="Helical" evidence="9">
    <location>
        <begin position="380"/>
        <end position="406"/>
    </location>
</feature>
<dbReference type="AlphaFoldDB" id="A0A0S8JPJ4"/>
<protein>
    <submittedName>
        <fullName evidence="10">Guanine permease</fullName>
    </submittedName>
</protein>
<feature type="transmembrane region" description="Helical" evidence="9">
    <location>
        <begin position="418"/>
        <end position="434"/>
    </location>
</feature>
<dbReference type="PIRSF" id="PIRSF005353">
    <property type="entry name" value="PbuG"/>
    <property type="match status" value="1"/>
</dbReference>
<dbReference type="GO" id="GO:0005886">
    <property type="term" value="C:plasma membrane"/>
    <property type="evidence" value="ECO:0007669"/>
    <property type="project" value="UniProtKB-SubCell"/>
</dbReference>
<evidence type="ECO:0000313" key="10">
    <source>
        <dbReference type="EMBL" id="KPL11456.1"/>
    </source>
</evidence>
<keyword evidence="5 8" id="KW-0812">Transmembrane</keyword>
<feature type="transmembrane region" description="Helical" evidence="9">
    <location>
        <begin position="349"/>
        <end position="368"/>
    </location>
</feature>
<dbReference type="InterPro" id="IPR006043">
    <property type="entry name" value="NCS2"/>
</dbReference>
<gene>
    <name evidence="10" type="ORF">AMJ71_00635</name>
</gene>
<evidence type="ECO:0000256" key="2">
    <source>
        <dbReference type="ARBA" id="ARBA00005697"/>
    </source>
</evidence>
<feature type="transmembrane region" description="Helical" evidence="9">
    <location>
        <begin position="21"/>
        <end position="48"/>
    </location>
</feature>
<dbReference type="Pfam" id="PF00860">
    <property type="entry name" value="Xan_ur_permease"/>
    <property type="match status" value="1"/>
</dbReference>
<feature type="transmembrane region" description="Helical" evidence="9">
    <location>
        <begin position="54"/>
        <end position="71"/>
    </location>
</feature>
<evidence type="ECO:0000256" key="4">
    <source>
        <dbReference type="ARBA" id="ARBA00022475"/>
    </source>
</evidence>
<evidence type="ECO:0000256" key="3">
    <source>
        <dbReference type="ARBA" id="ARBA00022448"/>
    </source>
</evidence>
<organism evidence="10 11">
    <name type="scientific">candidate division TA06 bacterium SM1_40</name>
    <dbReference type="NCBI Taxonomy" id="1703773"/>
    <lineage>
        <taxon>Bacteria</taxon>
        <taxon>Bacteria division TA06</taxon>
    </lineage>
</organism>
<accession>A0A0S8JPJ4</accession>
<reference evidence="10 11" key="1">
    <citation type="journal article" date="2015" name="Microbiome">
        <title>Genomic resolution of linkages in carbon, nitrogen, and sulfur cycling among widespread estuary sediment bacteria.</title>
        <authorList>
            <person name="Baker B.J."/>
            <person name="Lazar C.S."/>
            <person name="Teske A.P."/>
            <person name="Dick G.J."/>
        </authorList>
    </citation>
    <scope>NUCLEOTIDE SEQUENCE [LARGE SCALE GENOMIC DNA]</scope>
    <source>
        <strain evidence="10">SM1_40</strain>
    </source>
</reference>
<dbReference type="PANTHER" id="PTHR43337">
    <property type="entry name" value="XANTHINE/URACIL PERMEASE C887.17-RELATED"/>
    <property type="match status" value="1"/>
</dbReference>
<feature type="transmembrane region" description="Helical" evidence="9">
    <location>
        <begin position="321"/>
        <end position="342"/>
    </location>
</feature>
<evidence type="ECO:0000256" key="9">
    <source>
        <dbReference type="SAM" id="Phobius"/>
    </source>
</evidence>